<dbReference type="EMBL" id="FRFE01000029">
    <property type="protein sequence ID" value="SHO51856.1"/>
    <property type="molecule type" value="Genomic_DNA"/>
</dbReference>
<keyword evidence="2" id="KW-0597">Phosphoprotein</keyword>
<accession>A0A1M7YGY3</accession>
<dbReference type="STRING" id="1121416.SAMN02745220_04253"/>
<keyword evidence="1" id="KW-0596">Phosphopantetheine</keyword>
<dbReference type="Proteomes" id="UP000184603">
    <property type="component" value="Unassembled WGS sequence"/>
</dbReference>
<dbReference type="InterPro" id="IPR006162">
    <property type="entry name" value="Ppantetheine_attach_site"/>
</dbReference>
<name>A0A1M7YGY3_9BACT</name>
<evidence type="ECO:0000256" key="2">
    <source>
        <dbReference type="ARBA" id="ARBA00022553"/>
    </source>
</evidence>
<evidence type="ECO:0000256" key="1">
    <source>
        <dbReference type="ARBA" id="ARBA00022450"/>
    </source>
</evidence>
<dbReference type="Gene3D" id="1.10.1200.10">
    <property type="entry name" value="ACP-like"/>
    <property type="match status" value="1"/>
</dbReference>
<evidence type="ECO:0000313" key="4">
    <source>
        <dbReference type="EMBL" id="SHO51856.1"/>
    </source>
</evidence>
<dbReference type="AlphaFoldDB" id="A0A1M7YGY3"/>
<reference evidence="4 5" key="1">
    <citation type="submission" date="2016-12" db="EMBL/GenBank/DDBJ databases">
        <authorList>
            <person name="Song W.-J."/>
            <person name="Kurnit D.M."/>
        </authorList>
    </citation>
    <scope>NUCLEOTIDE SEQUENCE [LARGE SCALE GENOMIC DNA]</scope>
    <source>
        <strain evidence="4 5">DSM 18488</strain>
    </source>
</reference>
<dbReference type="PROSITE" id="PS00012">
    <property type="entry name" value="PHOSPHOPANTETHEINE"/>
    <property type="match status" value="1"/>
</dbReference>
<keyword evidence="5" id="KW-1185">Reference proteome</keyword>
<dbReference type="Pfam" id="PF00550">
    <property type="entry name" value="PP-binding"/>
    <property type="match status" value="1"/>
</dbReference>
<proteinExistence type="predicted"/>
<dbReference type="InterPro" id="IPR009081">
    <property type="entry name" value="PP-bd_ACP"/>
</dbReference>
<organism evidence="4 5">
    <name type="scientific">Desulfopila aestuarii DSM 18488</name>
    <dbReference type="NCBI Taxonomy" id="1121416"/>
    <lineage>
        <taxon>Bacteria</taxon>
        <taxon>Pseudomonadati</taxon>
        <taxon>Thermodesulfobacteriota</taxon>
        <taxon>Desulfobulbia</taxon>
        <taxon>Desulfobulbales</taxon>
        <taxon>Desulfocapsaceae</taxon>
        <taxon>Desulfopila</taxon>
    </lineage>
</organism>
<sequence length="83" mass="9230">MKEHDDVLQKILEILAVTLPEGGPEIKADLDLIDDLGLDSMKVLEILESLEDSFDISIPMNVMPGVRTANDLARELQKIIKSE</sequence>
<dbReference type="OrthoDB" id="9804551at2"/>
<evidence type="ECO:0000313" key="5">
    <source>
        <dbReference type="Proteomes" id="UP000184603"/>
    </source>
</evidence>
<evidence type="ECO:0000259" key="3">
    <source>
        <dbReference type="PROSITE" id="PS50075"/>
    </source>
</evidence>
<dbReference type="RefSeq" id="WP_073615667.1">
    <property type="nucleotide sequence ID" value="NZ_FRFE01000029.1"/>
</dbReference>
<dbReference type="InterPro" id="IPR036736">
    <property type="entry name" value="ACP-like_sf"/>
</dbReference>
<gene>
    <name evidence="4" type="ORF">SAMN02745220_04253</name>
</gene>
<feature type="domain" description="Carrier" evidence="3">
    <location>
        <begin position="5"/>
        <end position="80"/>
    </location>
</feature>
<dbReference type="SUPFAM" id="SSF47336">
    <property type="entry name" value="ACP-like"/>
    <property type="match status" value="1"/>
</dbReference>
<protein>
    <submittedName>
        <fullName evidence="4">Acyl carrier protein</fullName>
    </submittedName>
</protein>
<dbReference type="PROSITE" id="PS50075">
    <property type="entry name" value="CARRIER"/>
    <property type="match status" value="1"/>
</dbReference>